<feature type="compositionally biased region" description="Acidic residues" evidence="1">
    <location>
        <begin position="107"/>
        <end position="121"/>
    </location>
</feature>
<comment type="caution">
    <text evidence="2">The sequence shown here is derived from an EMBL/GenBank/DDBJ whole genome shotgun (WGS) entry which is preliminary data.</text>
</comment>
<evidence type="ECO:0000313" key="3">
    <source>
        <dbReference type="Proteomes" id="UP000796880"/>
    </source>
</evidence>
<dbReference type="Proteomes" id="UP000796880">
    <property type="component" value="Unassembled WGS sequence"/>
</dbReference>
<evidence type="ECO:0000313" key="2">
    <source>
        <dbReference type="EMBL" id="KAF3445887.1"/>
    </source>
</evidence>
<feature type="region of interest" description="Disordered" evidence="1">
    <location>
        <begin position="95"/>
        <end position="121"/>
    </location>
</feature>
<reference evidence="2" key="1">
    <citation type="submission" date="2020-03" db="EMBL/GenBank/DDBJ databases">
        <title>A high-quality chromosome-level genome assembly of a woody plant with both climbing and erect habits, Rhamnella rubrinervis.</title>
        <authorList>
            <person name="Lu Z."/>
            <person name="Yang Y."/>
            <person name="Zhu X."/>
            <person name="Sun Y."/>
        </authorList>
    </citation>
    <scope>NUCLEOTIDE SEQUENCE</scope>
    <source>
        <strain evidence="2">BYM</strain>
        <tissue evidence="2">Leaf</tissue>
    </source>
</reference>
<dbReference type="EMBL" id="VOIH02000005">
    <property type="protein sequence ID" value="KAF3445887.1"/>
    <property type="molecule type" value="Genomic_DNA"/>
</dbReference>
<proteinExistence type="predicted"/>
<sequence length="121" mass="13472">MLTSSDLGYDEHDDAHHHAYDANDDAESPLKGARTTVGGDAHHSSPQQIDLIQSDVVSLKKQFDDHQQYVKSELMSINTTLKCILTFTLVDKNLLNQGKGSSNDEQNKEDDTEEAKEEPMV</sequence>
<dbReference type="AlphaFoldDB" id="A0A8K0H502"/>
<gene>
    <name evidence="2" type="ORF">FNV43_RR11064</name>
</gene>
<name>A0A8K0H502_9ROSA</name>
<feature type="compositionally biased region" description="Basic and acidic residues" evidence="1">
    <location>
        <begin position="9"/>
        <end position="21"/>
    </location>
</feature>
<accession>A0A8K0H502</accession>
<organism evidence="2 3">
    <name type="scientific">Rhamnella rubrinervis</name>
    <dbReference type="NCBI Taxonomy" id="2594499"/>
    <lineage>
        <taxon>Eukaryota</taxon>
        <taxon>Viridiplantae</taxon>
        <taxon>Streptophyta</taxon>
        <taxon>Embryophyta</taxon>
        <taxon>Tracheophyta</taxon>
        <taxon>Spermatophyta</taxon>
        <taxon>Magnoliopsida</taxon>
        <taxon>eudicotyledons</taxon>
        <taxon>Gunneridae</taxon>
        <taxon>Pentapetalae</taxon>
        <taxon>rosids</taxon>
        <taxon>fabids</taxon>
        <taxon>Rosales</taxon>
        <taxon>Rhamnaceae</taxon>
        <taxon>rhamnoid group</taxon>
        <taxon>Rhamneae</taxon>
        <taxon>Rhamnella</taxon>
    </lineage>
</organism>
<keyword evidence="3" id="KW-1185">Reference proteome</keyword>
<feature type="compositionally biased region" description="Polar residues" evidence="1">
    <location>
        <begin position="95"/>
        <end position="104"/>
    </location>
</feature>
<evidence type="ECO:0000256" key="1">
    <source>
        <dbReference type="SAM" id="MobiDB-lite"/>
    </source>
</evidence>
<feature type="region of interest" description="Disordered" evidence="1">
    <location>
        <begin position="1"/>
        <end position="48"/>
    </location>
</feature>
<protein>
    <submittedName>
        <fullName evidence="2">Uncharacterized protein</fullName>
    </submittedName>
</protein>